<dbReference type="EMBL" id="QNBC01000116">
    <property type="protein sequence ID" value="RKX65013.1"/>
    <property type="molecule type" value="Genomic_DNA"/>
</dbReference>
<dbReference type="Proteomes" id="UP000282321">
    <property type="component" value="Unassembled WGS sequence"/>
</dbReference>
<proteinExistence type="predicted"/>
<evidence type="ECO:0000313" key="2">
    <source>
        <dbReference type="Proteomes" id="UP000282321"/>
    </source>
</evidence>
<sequence>MDKLRIVFGTNDGENIVKHHFGDSKIFQLYELSADGKRLLIDSKENRAKDMEEKKHGDDQKRESVLGQLGQIDIMVAGSLSPNFVKINKTTRTVPCISKINAIEKNLEIIYKEFSTFSELIENKVKNNIIPEIPRIEEE</sequence>
<dbReference type="InterPro" id="IPR036105">
    <property type="entry name" value="DiNase_FeMo-co_biosyn_sf"/>
</dbReference>
<organism evidence="1 2">
    <name type="scientific">candidate division TA06 bacterium</name>
    <dbReference type="NCBI Taxonomy" id="2250710"/>
    <lineage>
        <taxon>Bacteria</taxon>
        <taxon>Bacteria division TA06</taxon>
    </lineage>
</organism>
<dbReference type="Gene3D" id="3.30.420.130">
    <property type="entry name" value="Dinitrogenase iron-molybdenum cofactor biosynthesis domain"/>
    <property type="match status" value="1"/>
</dbReference>
<gene>
    <name evidence="1" type="ORF">DRP44_07205</name>
</gene>
<evidence type="ECO:0000313" key="1">
    <source>
        <dbReference type="EMBL" id="RKX65013.1"/>
    </source>
</evidence>
<name>A0A660S5L0_UNCT6</name>
<dbReference type="AlphaFoldDB" id="A0A660S5L0"/>
<comment type="caution">
    <text evidence="1">The sequence shown here is derived from an EMBL/GenBank/DDBJ whole genome shotgun (WGS) entry which is preliminary data.</text>
</comment>
<dbReference type="SUPFAM" id="SSF53146">
    <property type="entry name" value="Nitrogenase accessory factor-like"/>
    <property type="match status" value="1"/>
</dbReference>
<protein>
    <submittedName>
        <fullName evidence="1">Uncharacterized protein</fullName>
    </submittedName>
</protein>
<accession>A0A660S5L0</accession>
<reference evidence="1 2" key="1">
    <citation type="submission" date="2018-06" db="EMBL/GenBank/DDBJ databases">
        <title>Extensive metabolic versatility and redundancy in microbially diverse, dynamic hydrothermal sediments.</title>
        <authorList>
            <person name="Dombrowski N."/>
            <person name="Teske A."/>
            <person name="Baker B.J."/>
        </authorList>
    </citation>
    <scope>NUCLEOTIDE SEQUENCE [LARGE SCALE GENOMIC DNA]</scope>
    <source>
        <strain evidence="1">B35_G9</strain>
    </source>
</reference>